<dbReference type="GO" id="GO:0016301">
    <property type="term" value="F:kinase activity"/>
    <property type="evidence" value="ECO:0007669"/>
    <property type="project" value="UniProtKB-KW"/>
</dbReference>
<dbReference type="Gene3D" id="3.40.50.10840">
    <property type="entry name" value="Putative sugar-binding, N-terminal domain"/>
    <property type="match status" value="1"/>
</dbReference>
<protein>
    <submittedName>
        <fullName evidence="9">Uncharacterized protein YgbK (DUF1537 family)</fullName>
    </submittedName>
</protein>
<dbReference type="SUPFAM" id="SSF142764">
    <property type="entry name" value="YgbK-like"/>
    <property type="match status" value="1"/>
</dbReference>
<reference evidence="9 10" key="1">
    <citation type="submission" date="2018-11" db="EMBL/GenBank/DDBJ databases">
        <title>Sequencing the genomes of 1000 actinobacteria strains.</title>
        <authorList>
            <person name="Klenk H.-P."/>
        </authorList>
    </citation>
    <scope>NUCLEOTIDE SEQUENCE [LARGE SCALE GENOMIC DNA]</scope>
    <source>
        <strain evidence="9 10">DSM 9580</strain>
    </source>
</reference>
<comment type="caution">
    <text evidence="9">The sequence shown here is derived from an EMBL/GenBank/DDBJ whole genome shotgun (WGS) entry which is preliminary data.</text>
</comment>
<keyword evidence="10" id="KW-1185">Reference proteome</keyword>
<evidence type="ECO:0000259" key="8">
    <source>
        <dbReference type="Pfam" id="PF17042"/>
    </source>
</evidence>
<dbReference type="EMBL" id="RKHJ01000001">
    <property type="protein sequence ID" value="ROR65600.1"/>
    <property type="molecule type" value="Genomic_DNA"/>
</dbReference>
<keyword evidence="3" id="KW-0547">Nucleotide-binding</keyword>
<evidence type="ECO:0000259" key="7">
    <source>
        <dbReference type="Pfam" id="PF07005"/>
    </source>
</evidence>
<dbReference type="RefSeq" id="WP_123696671.1">
    <property type="nucleotide sequence ID" value="NZ_RKHJ01000001.1"/>
</dbReference>
<evidence type="ECO:0000256" key="2">
    <source>
        <dbReference type="ARBA" id="ARBA00022679"/>
    </source>
</evidence>
<evidence type="ECO:0000313" key="9">
    <source>
        <dbReference type="EMBL" id="ROR65600.1"/>
    </source>
</evidence>
<accession>A0A3N2ARB8</accession>
<dbReference type="Pfam" id="PF17042">
    <property type="entry name" value="NBD_C"/>
    <property type="match status" value="1"/>
</dbReference>
<dbReference type="InterPro" id="IPR010737">
    <property type="entry name" value="4-carb_acid_sugar_kinase_N"/>
</dbReference>
<keyword evidence="5" id="KW-0067">ATP-binding</keyword>
<name>A0A3N2ARB8_9MICO</name>
<proteinExistence type="inferred from homology"/>
<dbReference type="InterPro" id="IPR037051">
    <property type="entry name" value="4-carb_acid_sugar_kinase_N_sf"/>
</dbReference>
<evidence type="ECO:0000256" key="4">
    <source>
        <dbReference type="ARBA" id="ARBA00022777"/>
    </source>
</evidence>
<organism evidence="9 10">
    <name type="scientific">Agrococcus jenensis</name>
    <dbReference type="NCBI Taxonomy" id="46353"/>
    <lineage>
        <taxon>Bacteria</taxon>
        <taxon>Bacillati</taxon>
        <taxon>Actinomycetota</taxon>
        <taxon>Actinomycetes</taxon>
        <taxon>Micrococcales</taxon>
        <taxon>Microbacteriaceae</taxon>
        <taxon>Agrococcus</taxon>
    </lineage>
</organism>
<dbReference type="AlphaFoldDB" id="A0A3N2ARB8"/>
<dbReference type="OrthoDB" id="153193at2"/>
<keyword evidence="6" id="KW-0119">Carbohydrate metabolism</keyword>
<comment type="similarity">
    <text evidence="1">Belongs to the four-carbon acid sugar kinase family.</text>
</comment>
<keyword evidence="2" id="KW-0808">Transferase</keyword>
<dbReference type="InterPro" id="IPR031475">
    <property type="entry name" value="NBD_C"/>
</dbReference>
<dbReference type="Proteomes" id="UP000275456">
    <property type="component" value="Unassembled WGS sequence"/>
</dbReference>
<evidence type="ECO:0000256" key="1">
    <source>
        <dbReference type="ARBA" id="ARBA00005715"/>
    </source>
</evidence>
<dbReference type="GO" id="GO:0005524">
    <property type="term" value="F:ATP binding"/>
    <property type="evidence" value="ECO:0007669"/>
    <property type="project" value="UniProtKB-KW"/>
</dbReference>
<gene>
    <name evidence="9" type="ORF">EDD26_0969</name>
</gene>
<dbReference type="InterPro" id="IPR042213">
    <property type="entry name" value="NBD_C_sf"/>
</dbReference>
<evidence type="ECO:0000313" key="10">
    <source>
        <dbReference type="Proteomes" id="UP000275456"/>
    </source>
</evidence>
<evidence type="ECO:0000256" key="6">
    <source>
        <dbReference type="ARBA" id="ARBA00023277"/>
    </source>
</evidence>
<feature type="domain" description="Four-carbon acid sugar kinase N-terminal" evidence="7">
    <location>
        <begin position="32"/>
        <end position="265"/>
    </location>
</feature>
<evidence type="ECO:0000256" key="5">
    <source>
        <dbReference type="ARBA" id="ARBA00022840"/>
    </source>
</evidence>
<sequence>MQLSELLATAPAPIEVAAADVAAARSDDLVFVVLDDDPTGTQSVAGLPVLTRWEAEDLDWALAQSAPAVYVLTNTRSLGEDDAAARNREVVAVAVAAAARAGKRVSFVSRSDSTLRGHFPLETAVLSAAAAEHAGAAPHLTMLVPAFPDAGRITVDAVHYWVVDGEATPVGETAFAADATFGYASSDLRDWVEEKTGGRIRRDDVAALTLGVIRAGTAAVTDFLRALPAGTVVAVDAVDEHDMRQVALALHALDKEGVTTLLRIGPPYLRAHIGQEIAAPVTADRIEMVHERGGLVVVGSHVPLTTAQLEALRADRPDTVTIELDVRSLIDERREAHLTERADAVAHAIAAGTVIVHTSRELVTGRDGAESLDIARRVSSGLVELVARVLEAAPPRFVIAKGGITSSDVASEALQIRRAEVVGPMLPGIVSLWQPQVGPAVGIPYVVFAGNVGERSSLALVVRTLAG</sequence>
<dbReference type="Gene3D" id="3.40.980.20">
    <property type="entry name" value="Four-carbon acid sugar kinase, nucleotide binding domain"/>
    <property type="match status" value="1"/>
</dbReference>
<keyword evidence="4" id="KW-0418">Kinase</keyword>
<dbReference type="Pfam" id="PF07005">
    <property type="entry name" value="SBD_N"/>
    <property type="match status" value="1"/>
</dbReference>
<evidence type="ECO:0000256" key="3">
    <source>
        <dbReference type="ARBA" id="ARBA00022741"/>
    </source>
</evidence>
<feature type="domain" description="Four-carbon acid sugar kinase nucleotide binding" evidence="8">
    <location>
        <begin position="295"/>
        <end position="457"/>
    </location>
</feature>